<dbReference type="Gene3D" id="1.10.1740.10">
    <property type="match status" value="1"/>
</dbReference>
<dbReference type="NCBIfam" id="TIGR02937">
    <property type="entry name" value="sigma70-ECF"/>
    <property type="match status" value="1"/>
</dbReference>
<name>A0A6L9SAV5_9ACTN</name>
<protein>
    <submittedName>
        <fullName evidence="8">Sigma-70 family RNA polymerase sigma factor</fullName>
    </submittedName>
</protein>
<dbReference type="GO" id="GO:0003677">
    <property type="term" value="F:DNA binding"/>
    <property type="evidence" value="ECO:0007669"/>
    <property type="project" value="UniProtKB-KW"/>
</dbReference>
<dbReference type="GO" id="GO:0016987">
    <property type="term" value="F:sigma factor activity"/>
    <property type="evidence" value="ECO:0007669"/>
    <property type="project" value="UniProtKB-KW"/>
</dbReference>
<dbReference type="EMBL" id="JAAGOA010000013">
    <property type="protein sequence ID" value="NEE02183.1"/>
    <property type="molecule type" value="Genomic_DNA"/>
</dbReference>
<dbReference type="SUPFAM" id="SSF88946">
    <property type="entry name" value="Sigma2 domain of RNA polymerase sigma factors"/>
    <property type="match status" value="1"/>
</dbReference>
<feature type="domain" description="RNA polymerase sigma-70 region 2" evidence="6">
    <location>
        <begin position="30"/>
        <end position="97"/>
    </location>
</feature>
<sequence length="189" mass="20728">MGRGQLSIGEGFEGVLDAARARAPWAFERLYNEFAPSVAGFLRLQGAGEPEDMVSDVFMTVFGKLPSFSGSEAQFRSYVFTVARRRLIDERRRAARRPVTPTDEPLVLDGPGGDVEHDALTALGERRVFELCAELSDDQREVVLLRVLADLTVDQVSVVIGKSTGAVKALQRRGLNAIRKKILTEGVPL</sequence>
<dbReference type="InterPro" id="IPR007630">
    <property type="entry name" value="RNA_pol_sigma70_r4"/>
</dbReference>
<dbReference type="Pfam" id="PF04542">
    <property type="entry name" value="Sigma70_r2"/>
    <property type="match status" value="1"/>
</dbReference>
<keyword evidence="3" id="KW-0731">Sigma factor</keyword>
<gene>
    <name evidence="8" type="ORF">G1H10_18570</name>
</gene>
<evidence type="ECO:0000256" key="5">
    <source>
        <dbReference type="ARBA" id="ARBA00023163"/>
    </source>
</evidence>
<evidence type="ECO:0000313" key="9">
    <source>
        <dbReference type="Proteomes" id="UP000475214"/>
    </source>
</evidence>
<evidence type="ECO:0000313" key="8">
    <source>
        <dbReference type="EMBL" id="NEE02183.1"/>
    </source>
</evidence>
<dbReference type="Proteomes" id="UP000475214">
    <property type="component" value="Unassembled WGS sequence"/>
</dbReference>
<dbReference type="InterPro" id="IPR013325">
    <property type="entry name" value="RNA_pol_sigma_r2"/>
</dbReference>
<evidence type="ECO:0000256" key="4">
    <source>
        <dbReference type="ARBA" id="ARBA00023125"/>
    </source>
</evidence>
<dbReference type="AlphaFoldDB" id="A0A6L9SAV5"/>
<organism evidence="8 9">
    <name type="scientific">Phytoactinopolyspora halotolerans</name>
    <dbReference type="NCBI Taxonomy" id="1981512"/>
    <lineage>
        <taxon>Bacteria</taxon>
        <taxon>Bacillati</taxon>
        <taxon>Actinomycetota</taxon>
        <taxon>Actinomycetes</taxon>
        <taxon>Jiangellales</taxon>
        <taxon>Jiangellaceae</taxon>
        <taxon>Phytoactinopolyspora</taxon>
    </lineage>
</organism>
<dbReference type="InterPro" id="IPR039425">
    <property type="entry name" value="RNA_pol_sigma-70-like"/>
</dbReference>
<accession>A0A6L9SAV5</accession>
<dbReference type="InterPro" id="IPR007627">
    <property type="entry name" value="RNA_pol_sigma70_r2"/>
</dbReference>
<evidence type="ECO:0000256" key="3">
    <source>
        <dbReference type="ARBA" id="ARBA00023082"/>
    </source>
</evidence>
<dbReference type="InterPro" id="IPR036388">
    <property type="entry name" value="WH-like_DNA-bd_sf"/>
</dbReference>
<feature type="domain" description="RNA polymerase sigma-70 region 4" evidence="7">
    <location>
        <begin position="133"/>
        <end position="180"/>
    </location>
</feature>
<dbReference type="PANTHER" id="PTHR43133">
    <property type="entry name" value="RNA POLYMERASE ECF-TYPE SIGMA FACTO"/>
    <property type="match status" value="1"/>
</dbReference>
<keyword evidence="4" id="KW-0238">DNA-binding</keyword>
<dbReference type="InterPro" id="IPR014284">
    <property type="entry name" value="RNA_pol_sigma-70_dom"/>
</dbReference>
<reference evidence="8 9" key="1">
    <citation type="submission" date="2020-02" db="EMBL/GenBank/DDBJ databases">
        <authorList>
            <person name="Li X.-J."/>
            <person name="Han X.-M."/>
        </authorList>
    </citation>
    <scope>NUCLEOTIDE SEQUENCE [LARGE SCALE GENOMIC DNA]</scope>
    <source>
        <strain evidence="8 9">CCTCC AB 2017055</strain>
    </source>
</reference>
<evidence type="ECO:0000259" key="7">
    <source>
        <dbReference type="Pfam" id="PF04545"/>
    </source>
</evidence>
<dbReference type="GO" id="GO:0006352">
    <property type="term" value="P:DNA-templated transcription initiation"/>
    <property type="evidence" value="ECO:0007669"/>
    <property type="project" value="InterPro"/>
</dbReference>
<keyword evidence="5" id="KW-0804">Transcription</keyword>
<dbReference type="Gene3D" id="1.10.10.10">
    <property type="entry name" value="Winged helix-like DNA-binding domain superfamily/Winged helix DNA-binding domain"/>
    <property type="match status" value="1"/>
</dbReference>
<comment type="similarity">
    <text evidence="1">Belongs to the sigma-70 factor family. ECF subfamily.</text>
</comment>
<comment type="caution">
    <text evidence="8">The sequence shown here is derived from an EMBL/GenBank/DDBJ whole genome shotgun (WGS) entry which is preliminary data.</text>
</comment>
<evidence type="ECO:0000256" key="1">
    <source>
        <dbReference type="ARBA" id="ARBA00010641"/>
    </source>
</evidence>
<dbReference type="Pfam" id="PF04545">
    <property type="entry name" value="Sigma70_r4"/>
    <property type="match status" value="1"/>
</dbReference>
<dbReference type="SUPFAM" id="SSF88659">
    <property type="entry name" value="Sigma3 and sigma4 domains of RNA polymerase sigma factors"/>
    <property type="match status" value="1"/>
</dbReference>
<keyword evidence="2" id="KW-0805">Transcription regulation</keyword>
<dbReference type="PANTHER" id="PTHR43133:SF8">
    <property type="entry name" value="RNA POLYMERASE SIGMA FACTOR HI_1459-RELATED"/>
    <property type="match status" value="1"/>
</dbReference>
<dbReference type="RefSeq" id="WP_163740666.1">
    <property type="nucleotide sequence ID" value="NZ_JAAGOA010000013.1"/>
</dbReference>
<evidence type="ECO:0000259" key="6">
    <source>
        <dbReference type="Pfam" id="PF04542"/>
    </source>
</evidence>
<evidence type="ECO:0000256" key="2">
    <source>
        <dbReference type="ARBA" id="ARBA00023015"/>
    </source>
</evidence>
<keyword evidence="9" id="KW-1185">Reference proteome</keyword>
<dbReference type="InterPro" id="IPR013324">
    <property type="entry name" value="RNA_pol_sigma_r3/r4-like"/>
</dbReference>
<proteinExistence type="inferred from homology"/>
<dbReference type="CDD" id="cd06171">
    <property type="entry name" value="Sigma70_r4"/>
    <property type="match status" value="1"/>
</dbReference>